<dbReference type="OrthoDB" id="127395at2"/>
<comment type="caution">
    <text evidence="2">The sequence shown here is derived from an EMBL/GenBank/DDBJ whole genome shotgun (WGS) entry which is preliminary data.</text>
</comment>
<evidence type="ECO:0008006" key="4">
    <source>
        <dbReference type="Google" id="ProtNLM"/>
    </source>
</evidence>
<accession>A0A3N0E228</accession>
<evidence type="ECO:0000313" key="3">
    <source>
        <dbReference type="Proteomes" id="UP000267469"/>
    </source>
</evidence>
<evidence type="ECO:0000313" key="2">
    <source>
        <dbReference type="EMBL" id="RNL81914.1"/>
    </source>
</evidence>
<dbReference type="SUPFAM" id="SSF48208">
    <property type="entry name" value="Six-hairpin glycosidases"/>
    <property type="match status" value="1"/>
</dbReference>
<feature type="compositionally biased region" description="Basic and acidic residues" evidence="1">
    <location>
        <begin position="10"/>
        <end position="21"/>
    </location>
</feature>
<dbReference type="InterPro" id="IPR008928">
    <property type="entry name" value="6-hairpin_glycosidase_sf"/>
</dbReference>
<dbReference type="Gene3D" id="1.50.10.10">
    <property type="match status" value="1"/>
</dbReference>
<organism evidence="2 3">
    <name type="scientific">Sinomicrobium pectinilyticum</name>
    <dbReference type="NCBI Taxonomy" id="1084421"/>
    <lineage>
        <taxon>Bacteria</taxon>
        <taxon>Pseudomonadati</taxon>
        <taxon>Bacteroidota</taxon>
        <taxon>Flavobacteriia</taxon>
        <taxon>Flavobacteriales</taxon>
        <taxon>Flavobacteriaceae</taxon>
        <taxon>Sinomicrobium</taxon>
    </lineage>
</organism>
<evidence type="ECO:0000256" key="1">
    <source>
        <dbReference type="SAM" id="MobiDB-lite"/>
    </source>
</evidence>
<dbReference type="EMBL" id="RJTM01000120">
    <property type="protein sequence ID" value="RNL81914.1"/>
    <property type="molecule type" value="Genomic_DNA"/>
</dbReference>
<dbReference type="Proteomes" id="UP000267469">
    <property type="component" value="Unassembled WGS sequence"/>
</dbReference>
<dbReference type="GO" id="GO:0005975">
    <property type="term" value="P:carbohydrate metabolic process"/>
    <property type="evidence" value="ECO:0007669"/>
    <property type="project" value="InterPro"/>
</dbReference>
<sequence length="710" mass="80977">MLAGTGCSGVKEEKEETQGQIDRKALVQRHNVVVEEADTLASLSVGNGKFAFTTDITGLQTFPETYQNGIPLGTQSEWGWDSFKDTTGYKFEESLKAYDQYGRKVTYAVQRSSEPGRNRDAANWFRKNPHRLQLGNLGFEIYKEDGSMIAVEDVKDIRQELDLWAGEIRSSFTVEGEKVEVRTDAHPEEDIIGVEVTSALIKEGRLKIRLRFPYPTGEWTDVGVNRQNTGRHKTELAVSEADRAEIIHTLDTMSYAVKMQWKEKGMAEQKEPHYFVVTPDKGSDTFSMTCLFASQGNKEVSLPSFAEVQSASTDGWESFWNSGGAIDFSECTDPRAAELERRVVLSQYLTRIQCAGNAPPQETGLTHNSWFGKPHLEMHWWHGVHFPLWGRPELLEKSMDWYTKVSRKAGKIAERQGFEGVRWQKMTDIYGNECPSSIGSVLIWQQPHYITFAELLYRADPDKKTLEKYKELVYATADFMASFAHYDKDKKRYMLGPVVIPAQERFKAEETFNPTYELAYWRWGLETAQEWKERLGEERSAQWDDVLRKLSPLPVQDGVYLATESATDSYTNPKYKTDHPSVFGTYGMLPETSGLDKEIMRNTFDLIWKDWVWEDTWGWDFPMTAMTAARLGLPEKAVDALFMDIPTNTYLPNGHNYQDKRLRLYLPGNGGILTAVAMMCAGWDGSEGENPGFPKDGTWDVRWEGLARMP</sequence>
<dbReference type="InterPro" id="IPR012341">
    <property type="entry name" value="6hp_glycosidase-like_sf"/>
</dbReference>
<keyword evidence="3" id="KW-1185">Reference proteome</keyword>
<dbReference type="AlphaFoldDB" id="A0A3N0E228"/>
<reference evidence="2 3" key="1">
    <citation type="submission" date="2018-10" db="EMBL/GenBank/DDBJ databases">
        <title>Sinomicrobium pectinilyticum sp. nov., a pectinase-producing bacterium isolated from alkaline and saline soil, and emended description of the genus Sinomicrobium.</title>
        <authorList>
            <person name="Cheng B."/>
            <person name="Li C."/>
            <person name="Lai Q."/>
            <person name="Du M."/>
            <person name="Shao Z."/>
            <person name="Xu P."/>
            <person name="Yang C."/>
        </authorList>
    </citation>
    <scope>NUCLEOTIDE SEQUENCE [LARGE SCALE GENOMIC DNA]</scope>
    <source>
        <strain evidence="2 3">5DNS001</strain>
    </source>
</reference>
<name>A0A3N0E228_SINP1</name>
<dbReference type="PANTHER" id="PTHR11051">
    <property type="entry name" value="GLYCOSYL HYDROLASE-RELATED"/>
    <property type="match status" value="1"/>
</dbReference>
<proteinExistence type="predicted"/>
<dbReference type="PANTHER" id="PTHR11051:SF8">
    <property type="entry name" value="PROTEIN-GLUCOSYLGALACTOSYLHYDROXYLYSINE GLUCOSIDASE"/>
    <property type="match status" value="1"/>
</dbReference>
<gene>
    <name evidence="2" type="ORF">ED312_17950</name>
</gene>
<dbReference type="GO" id="GO:0004553">
    <property type="term" value="F:hydrolase activity, hydrolyzing O-glycosyl compounds"/>
    <property type="evidence" value="ECO:0007669"/>
    <property type="project" value="TreeGrafter"/>
</dbReference>
<feature type="region of interest" description="Disordered" evidence="1">
    <location>
        <begin position="1"/>
        <end position="21"/>
    </location>
</feature>
<dbReference type="Gene3D" id="2.70.98.50">
    <property type="entry name" value="putative glycoside hydrolase family protein from bacillus halodurans"/>
    <property type="match status" value="1"/>
</dbReference>
<protein>
    <recommendedName>
        <fullName evidence="4">Glycoside hydrolase family 65</fullName>
    </recommendedName>
</protein>